<accession>A0A1Q2L2Z2</accession>
<feature type="domain" description="DUF4166" evidence="1">
    <location>
        <begin position="15"/>
        <end position="198"/>
    </location>
</feature>
<sequence>MTIYSTLLAEKFQKLHPKLQHRYALPLDQPFHAEGVMAWIQSGSKLLSTFYRLASRMNFLFPESGENIPFSISNRCTINQEGEAEVSWERTFHFPEAVRRFNATMTVDFDKRIVKDYLGDVLFFYSDLQFDVTAEGCLLITSGAQKVIVGKKELPIPNVLRGRVTVLEGYDEAKDVYTIHVSIYNDLLGRIMMYAGEFTESGR</sequence>
<dbReference type="RefSeq" id="WP_077590686.1">
    <property type="nucleotide sequence ID" value="NZ_CP019640.1"/>
</dbReference>
<gene>
    <name evidence="2" type="ORF">B0X71_17875</name>
</gene>
<dbReference type="AlphaFoldDB" id="A0A1Q2L2Z2"/>
<reference evidence="2 3" key="1">
    <citation type="submission" date="2017-02" db="EMBL/GenBank/DDBJ databases">
        <title>The complete genomic sequence of a novel cold adapted crude oil-degrading bacterium Planococcus qaidamina Y42.</title>
        <authorList>
            <person name="Yang R."/>
        </authorList>
    </citation>
    <scope>NUCLEOTIDE SEQUENCE [LARGE SCALE GENOMIC DNA]</scope>
    <source>
        <strain evidence="2 3">Y42</strain>
    </source>
</reference>
<keyword evidence="3" id="KW-1185">Reference proteome</keyword>
<evidence type="ECO:0000313" key="2">
    <source>
        <dbReference type="EMBL" id="AQQ54786.1"/>
    </source>
</evidence>
<dbReference type="OrthoDB" id="2448833at2"/>
<dbReference type="EMBL" id="CP019640">
    <property type="protein sequence ID" value="AQQ54786.1"/>
    <property type="molecule type" value="Genomic_DNA"/>
</dbReference>
<dbReference type="Pfam" id="PF13761">
    <property type="entry name" value="DUF4166"/>
    <property type="match status" value="1"/>
</dbReference>
<dbReference type="KEGG" id="pmar:B0X71_17875"/>
<organism evidence="2 3">
    <name type="scientific">Planococcus lenghuensis</name>
    <dbReference type="NCBI Taxonomy" id="2213202"/>
    <lineage>
        <taxon>Bacteria</taxon>
        <taxon>Bacillati</taxon>
        <taxon>Bacillota</taxon>
        <taxon>Bacilli</taxon>
        <taxon>Bacillales</taxon>
        <taxon>Caryophanaceae</taxon>
        <taxon>Planococcus</taxon>
    </lineage>
</organism>
<dbReference type="Proteomes" id="UP000188184">
    <property type="component" value="Chromosome"/>
</dbReference>
<dbReference type="InterPro" id="IPR025311">
    <property type="entry name" value="DUF4166"/>
</dbReference>
<evidence type="ECO:0000313" key="3">
    <source>
        <dbReference type="Proteomes" id="UP000188184"/>
    </source>
</evidence>
<proteinExistence type="predicted"/>
<evidence type="ECO:0000259" key="1">
    <source>
        <dbReference type="Pfam" id="PF13761"/>
    </source>
</evidence>
<name>A0A1Q2L2Z2_9BACL</name>
<protein>
    <recommendedName>
        <fullName evidence="1">DUF4166 domain-containing protein</fullName>
    </recommendedName>
</protein>